<evidence type="ECO:0000313" key="3">
    <source>
        <dbReference type="Proteomes" id="UP000001903"/>
    </source>
</evidence>
<dbReference type="RefSeq" id="WP_012944592.1">
    <property type="nucleotide sequence ID" value="NC_013743.1"/>
</dbReference>
<feature type="transmembrane region" description="Helical" evidence="1">
    <location>
        <begin position="34"/>
        <end position="53"/>
    </location>
</feature>
<reference evidence="2 3" key="1">
    <citation type="journal article" date="2010" name="Stand. Genomic Sci.">
        <title>Complete genome sequence of Haloterrigena turkmenica type strain (4k).</title>
        <authorList>
            <person name="Saunders E."/>
            <person name="Tindall B.J."/>
            <person name="Fahnrich R."/>
            <person name="Lapidus A."/>
            <person name="Copeland A."/>
            <person name="Del Rio T.G."/>
            <person name="Lucas S."/>
            <person name="Chen F."/>
            <person name="Tice H."/>
            <person name="Cheng J.F."/>
            <person name="Han C."/>
            <person name="Detter J.C."/>
            <person name="Bruce D."/>
            <person name="Goodwin L."/>
            <person name="Chain P."/>
            <person name="Pitluck S."/>
            <person name="Pati A."/>
            <person name="Ivanova N."/>
            <person name="Mavromatis K."/>
            <person name="Chen A."/>
            <person name="Palaniappan K."/>
            <person name="Land M."/>
            <person name="Hauser L."/>
            <person name="Chang Y.J."/>
            <person name="Jeffries C.D."/>
            <person name="Brettin T."/>
            <person name="Rohde M."/>
            <person name="Goker M."/>
            <person name="Bristow J."/>
            <person name="Eisen J.A."/>
            <person name="Markowitz V."/>
            <person name="Hugenholtz P."/>
            <person name="Klenk H.P."/>
            <person name="Kyrpides N.C."/>
        </authorList>
    </citation>
    <scope>NUCLEOTIDE SEQUENCE [LARGE SCALE GENOMIC DNA]</scope>
    <source>
        <strain evidence="3">ATCC 51198 / DSM 5511 / JCM 9101 / NCIMB 13204 / VKM B-1734 / 4k</strain>
    </source>
</reference>
<sequence length="57" mass="6181">MDFVSFLTATLVAHFGFAIFVAGHAALTDRDAGYWPYLTLALGIAGLAGYFFYDGEQ</sequence>
<dbReference type="KEGG" id="htu:Htur_3474"/>
<dbReference type="AlphaFoldDB" id="D2RQF9"/>
<dbReference type="eggNOG" id="arCOG10783">
    <property type="taxonomic scope" value="Archaea"/>
</dbReference>
<organism evidence="2 3">
    <name type="scientific">Haloterrigena turkmenica (strain ATCC 51198 / DSM 5511 / JCM 9101 / NCIMB 13204 / VKM B-1734 / 4k)</name>
    <name type="common">Halococcus turkmenicus</name>
    <dbReference type="NCBI Taxonomy" id="543526"/>
    <lineage>
        <taxon>Archaea</taxon>
        <taxon>Methanobacteriati</taxon>
        <taxon>Methanobacteriota</taxon>
        <taxon>Stenosarchaea group</taxon>
        <taxon>Halobacteria</taxon>
        <taxon>Halobacteriales</taxon>
        <taxon>Natrialbaceae</taxon>
        <taxon>Haloterrigena</taxon>
    </lineage>
</organism>
<name>D2RQF9_HALTV</name>
<dbReference type="HOGENOM" id="CLU_209484_0_0_2"/>
<evidence type="ECO:0000313" key="2">
    <source>
        <dbReference type="EMBL" id="ADB62336.1"/>
    </source>
</evidence>
<dbReference type="OrthoDB" id="154740at2157"/>
<keyword evidence="3" id="KW-1185">Reference proteome</keyword>
<keyword evidence="1" id="KW-0472">Membrane</keyword>
<dbReference type="Proteomes" id="UP000001903">
    <property type="component" value="Chromosome"/>
</dbReference>
<keyword evidence="1" id="KW-1133">Transmembrane helix</keyword>
<keyword evidence="1" id="KW-0812">Transmembrane</keyword>
<gene>
    <name evidence="2" type="ordered locus">Htur_3474</name>
</gene>
<proteinExistence type="predicted"/>
<protein>
    <submittedName>
        <fullName evidence="2">Uncharacterized protein</fullName>
    </submittedName>
</protein>
<dbReference type="EMBL" id="CP001860">
    <property type="protein sequence ID" value="ADB62336.1"/>
    <property type="molecule type" value="Genomic_DNA"/>
</dbReference>
<accession>D2RQF9</accession>
<dbReference type="GeneID" id="58789259"/>
<evidence type="ECO:0000256" key="1">
    <source>
        <dbReference type="SAM" id="Phobius"/>
    </source>
</evidence>